<dbReference type="PANTHER" id="PTHR31672">
    <property type="entry name" value="BNACNNG10540D PROTEIN"/>
    <property type="match status" value="1"/>
</dbReference>
<keyword evidence="1" id="KW-0812">Transmembrane</keyword>
<dbReference type="Pfam" id="PF07734">
    <property type="entry name" value="FBA_1"/>
    <property type="match status" value="1"/>
</dbReference>
<evidence type="ECO:0000256" key="1">
    <source>
        <dbReference type="SAM" id="Phobius"/>
    </source>
</evidence>
<accession>A0A5N5GDX6</accession>
<dbReference type="InterPro" id="IPR001810">
    <property type="entry name" value="F-box_dom"/>
</dbReference>
<dbReference type="Pfam" id="PF00646">
    <property type="entry name" value="F-box"/>
    <property type="match status" value="1"/>
</dbReference>
<protein>
    <submittedName>
        <fullName evidence="3">F-box/kelch-repeat protein</fullName>
    </submittedName>
</protein>
<dbReference type="SUPFAM" id="SSF81383">
    <property type="entry name" value="F-box domain"/>
    <property type="match status" value="1"/>
</dbReference>
<gene>
    <name evidence="3" type="ORF">D8674_019704</name>
</gene>
<evidence type="ECO:0000259" key="2">
    <source>
        <dbReference type="SMART" id="SM00256"/>
    </source>
</evidence>
<dbReference type="SMART" id="SM00256">
    <property type="entry name" value="FBOX"/>
    <property type="match status" value="1"/>
</dbReference>
<dbReference type="CDD" id="cd22157">
    <property type="entry name" value="F-box_AtFBW1-like"/>
    <property type="match status" value="1"/>
</dbReference>
<evidence type="ECO:0000313" key="4">
    <source>
        <dbReference type="Proteomes" id="UP000327157"/>
    </source>
</evidence>
<organism evidence="3 4">
    <name type="scientific">Pyrus ussuriensis x Pyrus communis</name>
    <dbReference type="NCBI Taxonomy" id="2448454"/>
    <lineage>
        <taxon>Eukaryota</taxon>
        <taxon>Viridiplantae</taxon>
        <taxon>Streptophyta</taxon>
        <taxon>Embryophyta</taxon>
        <taxon>Tracheophyta</taxon>
        <taxon>Spermatophyta</taxon>
        <taxon>Magnoliopsida</taxon>
        <taxon>eudicotyledons</taxon>
        <taxon>Gunneridae</taxon>
        <taxon>Pentapetalae</taxon>
        <taxon>rosids</taxon>
        <taxon>fabids</taxon>
        <taxon>Rosales</taxon>
        <taxon>Rosaceae</taxon>
        <taxon>Amygdaloideae</taxon>
        <taxon>Maleae</taxon>
        <taxon>Pyrus</taxon>
    </lineage>
</organism>
<dbReference type="AlphaFoldDB" id="A0A5N5GDX6"/>
<reference evidence="3 4" key="3">
    <citation type="submission" date="2019-11" db="EMBL/GenBank/DDBJ databases">
        <title>A de novo genome assembly of a pear dwarfing rootstock.</title>
        <authorList>
            <person name="Wang F."/>
            <person name="Wang J."/>
            <person name="Li S."/>
            <person name="Zhang Y."/>
            <person name="Fang M."/>
            <person name="Ma L."/>
            <person name="Zhao Y."/>
            <person name="Jiang S."/>
        </authorList>
    </citation>
    <scope>NUCLEOTIDE SEQUENCE [LARGE SCALE GENOMIC DNA]</scope>
    <source>
        <strain evidence="3">S2</strain>
        <tissue evidence="3">Leaf</tissue>
    </source>
</reference>
<name>A0A5N5GDX6_9ROSA</name>
<dbReference type="NCBIfam" id="TIGR01640">
    <property type="entry name" value="F_box_assoc_1"/>
    <property type="match status" value="1"/>
</dbReference>
<feature type="transmembrane region" description="Helical" evidence="1">
    <location>
        <begin position="12"/>
        <end position="34"/>
    </location>
</feature>
<keyword evidence="1" id="KW-0472">Membrane</keyword>
<reference evidence="4" key="2">
    <citation type="submission" date="2019-10" db="EMBL/GenBank/DDBJ databases">
        <title>A de novo genome assembly of a pear dwarfing rootstock.</title>
        <authorList>
            <person name="Wang F."/>
            <person name="Wang J."/>
            <person name="Li S."/>
            <person name="Zhang Y."/>
            <person name="Fang M."/>
            <person name="Ma L."/>
            <person name="Zhao Y."/>
            <person name="Jiang S."/>
        </authorList>
    </citation>
    <scope>NUCLEOTIDE SEQUENCE [LARGE SCALE GENOMIC DNA]</scope>
</reference>
<dbReference type="OrthoDB" id="1582872at2759"/>
<reference evidence="3 4" key="1">
    <citation type="submission" date="2019-09" db="EMBL/GenBank/DDBJ databases">
        <authorList>
            <person name="Ou C."/>
        </authorList>
    </citation>
    <scope>NUCLEOTIDE SEQUENCE [LARGE SCALE GENOMIC DNA]</scope>
    <source>
        <strain evidence="3">S2</strain>
        <tissue evidence="3">Leaf</tissue>
    </source>
</reference>
<feature type="domain" description="F-box" evidence="2">
    <location>
        <begin position="46"/>
        <end position="86"/>
    </location>
</feature>
<comment type="caution">
    <text evidence="3">The sequence shown here is derived from an EMBL/GenBank/DDBJ whole genome shotgun (WGS) entry which is preliminary data.</text>
</comment>
<dbReference type="PANTHER" id="PTHR31672:SF10">
    <property type="entry name" value="F-BOX DOMAIN-CONTAINING PROTEIN"/>
    <property type="match status" value="1"/>
</dbReference>
<dbReference type="InterPro" id="IPR017451">
    <property type="entry name" value="F-box-assoc_interact_dom"/>
</dbReference>
<keyword evidence="1" id="KW-1133">Transmembrane helix</keyword>
<dbReference type="Proteomes" id="UP000327157">
    <property type="component" value="Chromosome 17"/>
</dbReference>
<dbReference type="InterPro" id="IPR050796">
    <property type="entry name" value="SCF_F-box_component"/>
</dbReference>
<evidence type="ECO:0000313" key="3">
    <source>
        <dbReference type="EMBL" id="KAB2611672.1"/>
    </source>
</evidence>
<dbReference type="InterPro" id="IPR036047">
    <property type="entry name" value="F-box-like_dom_sf"/>
</dbReference>
<dbReference type="InterPro" id="IPR006527">
    <property type="entry name" value="F-box-assoc_dom_typ1"/>
</dbReference>
<keyword evidence="4" id="KW-1185">Reference proteome</keyword>
<proteinExistence type="predicted"/>
<sequence>MSRQRYPVLRAGLASTAACICIYPTTYVFLILIASKDKRRVHENETPEDKVVEILSRLPPKSLMRFKCIHKSWCTLIKSPSFVAKHLSNSMDNNLSSSTSIVLNRSQAHIFPDESWKYEILWSIINLSIDSDKHNLHYDVEELNIPFPMEDHHPVLIHGCCNGIVCVITGKNVVLCNPGIREFRQLPDSCLLLPHPKGKFELETTFQAMGFGYDCKAKQYKVVRIIENCEYSDDEQTYYHRIALPHTAEVYTMASNSWKEIKIDISRKTYSWSCSVYLKGFFYLYATDGKEYILSFDLGNEIFRIIQFPTSRESGFSFDYIFLRNESLVSFCSRFDPSEDSQSCEIWVMDDYDGVKSSWTKLLTVGPLQGIKQPLTFWKSDELLMLASDGRATSYNCSTRNLKYIHIPLTVSEVIDFEALIYVETIVPIK</sequence>
<dbReference type="EMBL" id="SMOL01000487">
    <property type="protein sequence ID" value="KAB2611672.1"/>
    <property type="molecule type" value="Genomic_DNA"/>
</dbReference>